<protein>
    <submittedName>
        <fullName evidence="7">Uncharacterized protein</fullName>
    </submittedName>
</protein>
<comment type="caution">
    <text evidence="7">The sequence shown here is derived from an EMBL/GenBank/DDBJ whole genome shotgun (WGS) entry which is preliminary data.</text>
</comment>
<dbReference type="Proteomes" id="UP000835052">
    <property type="component" value="Unassembled WGS sequence"/>
</dbReference>
<evidence type="ECO:0000256" key="5">
    <source>
        <dbReference type="SAM" id="MobiDB-lite"/>
    </source>
</evidence>
<gene>
    <name evidence="7" type="ORF">CAUJ_LOCUS5114</name>
</gene>
<keyword evidence="2 6" id="KW-0812">Transmembrane</keyword>
<feature type="transmembrane region" description="Helical" evidence="6">
    <location>
        <begin position="32"/>
        <end position="49"/>
    </location>
</feature>
<dbReference type="OrthoDB" id="5792724at2759"/>
<dbReference type="AlphaFoldDB" id="A0A8S1H0Y6"/>
<reference evidence="7" key="1">
    <citation type="submission" date="2020-10" db="EMBL/GenBank/DDBJ databases">
        <authorList>
            <person name="Kikuchi T."/>
        </authorList>
    </citation>
    <scope>NUCLEOTIDE SEQUENCE</scope>
    <source>
        <strain evidence="7">NKZ352</strain>
    </source>
</reference>
<keyword evidence="8" id="KW-1185">Reference proteome</keyword>
<dbReference type="InterPro" id="IPR051115">
    <property type="entry name" value="LAPTM_transporter"/>
</dbReference>
<comment type="subcellular location">
    <subcellularLocation>
        <location evidence="1">Endomembrane system</location>
        <topology evidence="1">Multi-pass membrane protein</topology>
    </subcellularLocation>
</comment>
<dbReference type="EMBL" id="CAJGYM010000010">
    <property type="protein sequence ID" value="CAD6189195.1"/>
    <property type="molecule type" value="Genomic_DNA"/>
</dbReference>
<evidence type="ECO:0000256" key="2">
    <source>
        <dbReference type="ARBA" id="ARBA00022692"/>
    </source>
</evidence>
<keyword evidence="4 6" id="KW-0472">Membrane</keyword>
<evidence type="ECO:0000256" key="4">
    <source>
        <dbReference type="ARBA" id="ARBA00023136"/>
    </source>
</evidence>
<feature type="transmembrane region" description="Helical" evidence="6">
    <location>
        <begin position="140"/>
        <end position="166"/>
    </location>
</feature>
<feature type="transmembrane region" description="Helical" evidence="6">
    <location>
        <begin position="55"/>
        <end position="77"/>
    </location>
</feature>
<accession>A0A8S1H0Y6</accession>
<feature type="transmembrane region" description="Helical" evidence="6">
    <location>
        <begin position="89"/>
        <end position="112"/>
    </location>
</feature>
<dbReference type="GO" id="GO:0005765">
    <property type="term" value="C:lysosomal membrane"/>
    <property type="evidence" value="ECO:0007669"/>
    <property type="project" value="TreeGrafter"/>
</dbReference>
<evidence type="ECO:0000256" key="6">
    <source>
        <dbReference type="SAM" id="Phobius"/>
    </source>
</evidence>
<organism evidence="7 8">
    <name type="scientific">Caenorhabditis auriculariae</name>
    <dbReference type="NCBI Taxonomy" id="2777116"/>
    <lineage>
        <taxon>Eukaryota</taxon>
        <taxon>Metazoa</taxon>
        <taxon>Ecdysozoa</taxon>
        <taxon>Nematoda</taxon>
        <taxon>Chromadorea</taxon>
        <taxon>Rhabditida</taxon>
        <taxon>Rhabditina</taxon>
        <taxon>Rhabditomorpha</taxon>
        <taxon>Rhabditoidea</taxon>
        <taxon>Rhabditidae</taxon>
        <taxon>Peloderinae</taxon>
        <taxon>Caenorhabditis</taxon>
    </lineage>
</organism>
<proteinExistence type="predicted"/>
<dbReference type="PANTHER" id="PTHR12479:SF10">
    <property type="entry name" value="LYSOSOMAL-ASSOCIATED TRANSMEMBRANE PROTEIN"/>
    <property type="match status" value="1"/>
</dbReference>
<dbReference type="GO" id="GO:0012505">
    <property type="term" value="C:endomembrane system"/>
    <property type="evidence" value="ECO:0007669"/>
    <property type="project" value="UniProtKB-SubCell"/>
</dbReference>
<sequence>MAASISRAPFDQNDKKYTSCFGKVHIRKSAKIVAIIVNVLTAINIIFSFTRSSTVIVYTLMSAAFSVVVFGSLLYGVYKEKRLYLFPYLLFQLMSIAITIIILFAFIISIAAGSRMVVDLGRNLGNIDLDVSQETLDSELATFTVLFILFMCIGGLFQAYFLDIIYGFHNFLKDRENSFSFNFESYANNSFSGVVSSDLQVPPSYSAQTSTVQYTSPIKTFGTAESQVLFSALMSNVLVLLAACFLGARAISLTPEKALEEMIKWDASHPPVTGPPSSNLNGNAGSNGNGNANNGSNPNPSFNNPINNTNGNGSAHPRVNSESIKVKKVLLKINTNPIEFLSSGDDFTITQSQVADGILSIELDNVQKQVLNPFVIQNNCFFTLSQNVQIDLNKLEYSLVKTSKTSNSCQVWIKIYRVGSPTTVKLIVK</sequence>
<dbReference type="PANTHER" id="PTHR12479">
    <property type="entry name" value="LYSOSOMAL-ASSOCIATED TRANSMEMBRANE PROTEIN"/>
    <property type="match status" value="1"/>
</dbReference>
<evidence type="ECO:0000313" key="7">
    <source>
        <dbReference type="EMBL" id="CAD6189195.1"/>
    </source>
</evidence>
<feature type="compositionally biased region" description="Low complexity" evidence="5">
    <location>
        <begin position="275"/>
        <end position="315"/>
    </location>
</feature>
<name>A0A8S1H0Y6_9PELO</name>
<feature type="transmembrane region" description="Helical" evidence="6">
    <location>
        <begin position="228"/>
        <end position="248"/>
    </location>
</feature>
<feature type="region of interest" description="Disordered" evidence="5">
    <location>
        <begin position="267"/>
        <end position="318"/>
    </location>
</feature>
<evidence type="ECO:0000313" key="8">
    <source>
        <dbReference type="Proteomes" id="UP000835052"/>
    </source>
</evidence>
<evidence type="ECO:0000256" key="1">
    <source>
        <dbReference type="ARBA" id="ARBA00004127"/>
    </source>
</evidence>
<evidence type="ECO:0000256" key="3">
    <source>
        <dbReference type="ARBA" id="ARBA00022989"/>
    </source>
</evidence>
<keyword evidence="3 6" id="KW-1133">Transmembrane helix</keyword>